<dbReference type="InParanoid" id="L8XZ73"/>
<dbReference type="GO" id="GO:1903575">
    <property type="term" value="P:cornified envelope assembly"/>
    <property type="evidence" value="ECO:0007669"/>
    <property type="project" value="InterPro"/>
</dbReference>
<dbReference type="FunCoup" id="L8XZ73">
    <property type="interactions" value="148"/>
</dbReference>
<feature type="signal peptide" evidence="2">
    <location>
        <begin position="1"/>
        <end position="21"/>
    </location>
</feature>
<protein>
    <submittedName>
        <fullName evidence="3">Dermokine</fullName>
    </submittedName>
</protein>
<evidence type="ECO:0000256" key="1">
    <source>
        <dbReference type="SAM" id="MobiDB-lite"/>
    </source>
</evidence>
<feature type="compositionally biased region" description="Gly residues" evidence="1">
    <location>
        <begin position="194"/>
        <end position="207"/>
    </location>
</feature>
<organism evidence="3 4">
    <name type="scientific">Tupaia chinensis</name>
    <name type="common">Chinese tree shrew</name>
    <name type="synonym">Tupaia belangeri chinensis</name>
    <dbReference type="NCBI Taxonomy" id="246437"/>
    <lineage>
        <taxon>Eukaryota</taxon>
        <taxon>Metazoa</taxon>
        <taxon>Chordata</taxon>
        <taxon>Craniata</taxon>
        <taxon>Vertebrata</taxon>
        <taxon>Euteleostomi</taxon>
        <taxon>Mammalia</taxon>
        <taxon>Eutheria</taxon>
        <taxon>Euarchontoglires</taxon>
        <taxon>Scandentia</taxon>
        <taxon>Tupaiidae</taxon>
        <taxon>Tupaia</taxon>
    </lineage>
</organism>
<evidence type="ECO:0000313" key="3">
    <source>
        <dbReference type="EMBL" id="ELV09363.1"/>
    </source>
</evidence>
<keyword evidence="4" id="KW-1185">Reference proteome</keyword>
<evidence type="ECO:0000256" key="2">
    <source>
        <dbReference type="SAM" id="SignalP"/>
    </source>
</evidence>
<reference evidence="4" key="1">
    <citation type="submission" date="2012-07" db="EMBL/GenBank/DDBJ databases">
        <title>Genome of the Chinese tree shrew, a rising model animal genetically related to primates.</title>
        <authorList>
            <person name="Zhang G."/>
            <person name="Fan Y."/>
            <person name="Yao Y."/>
            <person name="Huang Z."/>
        </authorList>
    </citation>
    <scope>NUCLEOTIDE SEQUENCE [LARGE SCALE GENOMIC DNA]</scope>
</reference>
<dbReference type="PANTHER" id="PTHR36881">
    <property type="entry name" value="DERMOKINE"/>
    <property type="match status" value="1"/>
</dbReference>
<dbReference type="InterPro" id="IPR033541">
    <property type="entry name" value="Dermokine"/>
</dbReference>
<gene>
    <name evidence="3" type="ORF">TREES_T100004851</name>
</gene>
<name>L8XZ73_TUPCH</name>
<dbReference type="GO" id="GO:0005615">
    <property type="term" value="C:extracellular space"/>
    <property type="evidence" value="ECO:0007669"/>
    <property type="project" value="TreeGrafter"/>
</dbReference>
<proteinExistence type="predicted"/>
<evidence type="ECO:0000313" key="4">
    <source>
        <dbReference type="Proteomes" id="UP000011518"/>
    </source>
</evidence>
<feature type="region of interest" description="Disordered" evidence="1">
    <location>
        <begin position="149"/>
        <end position="217"/>
    </location>
</feature>
<dbReference type="AlphaFoldDB" id="L8XZ73"/>
<feature type="chain" id="PRO_5003998028" evidence="2">
    <location>
        <begin position="22"/>
        <end position="339"/>
    </location>
</feature>
<dbReference type="EMBL" id="KB370713">
    <property type="protein sequence ID" value="ELV09363.1"/>
    <property type="molecule type" value="Genomic_DNA"/>
</dbReference>
<feature type="compositionally biased region" description="Low complexity" evidence="1">
    <location>
        <begin position="155"/>
        <end position="170"/>
    </location>
</feature>
<dbReference type="PANTHER" id="PTHR36881:SF1">
    <property type="entry name" value="DERMOKINE"/>
    <property type="match status" value="1"/>
</dbReference>
<reference evidence="4" key="2">
    <citation type="journal article" date="2013" name="Nat. Commun.">
        <title>Genome of the Chinese tree shrew.</title>
        <authorList>
            <person name="Fan Y."/>
            <person name="Huang Z.Y."/>
            <person name="Cao C.C."/>
            <person name="Chen C.S."/>
            <person name="Chen Y.X."/>
            <person name="Fan D.D."/>
            <person name="He J."/>
            <person name="Hou H.L."/>
            <person name="Hu L."/>
            <person name="Hu X.T."/>
            <person name="Jiang X.T."/>
            <person name="Lai R."/>
            <person name="Lang Y.S."/>
            <person name="Liang B."/>
            <person name="Liao S.G."/>
            <person name="Mu D."/>
            <person name="Ma Y.Y."/>
            <person name="Niu Y.Y."/>
            <person name="Sun X.Q."/>
            <person name="Xia J.Q."/>
            <person name="Xiao J."/>
            <person name="Xiong Z.Q."/>
            <person name="Xu L."/>
            <person name="Yang L."/>
            <person name="Zhang Y."/>
            <person name="Zhao W."/>
            <person name="Zhao X.D."/>
            <person name="Zheng Y.T."/>
            <person name="Zhou J.M."/>
            <person name="Zhu Y.B."/>
            <person name="Zhang G.J."/>
            <person name="Wang J."/>
            <person name="Yao Y.G."/>
        </authorList>
    </citation>
    <scope>NUCLEOTIDE SEQUENCE [LARGE SCALE GENOMIC DNA]</scope>
</reference>
<accession>L8XZ73</accession>
<dbReference type="Proteomes" id="UP000011518">
    <property type="component" value="Unassembled WGS sequence"/>
</dbReference>
<dbReference type="STRING" id="246437.L8XZ73"/>
<keyword evidence="2" id="KW-0732">Signal</keyword>
<sequence length="339" mass="34913">MELRGTLACFLLALCFSSGRAGPLPGEGESAATGLGEAFGHRMGSAAAGLGEAFGHRMGNALSQGAGQAVGQGAGEAASSGVREAVDSAGNSLSHRVEEAAHALGNEAGRHAENIVRQGMDAAHSFGQGMPGSNGAWVSGWGGAVAQPGYGSVRGSNGNTEGSRGSSSSGNSGGNGGGNKPECENPDNEVRVSGGSGGQGQGSGGDSGRGEAVSGINSVNSQTIPGIFNFDNFWKNFKSKMGFINWDAIEKGQVPPPSTRALLYFSRLWEDFKHKTPFLNWKEITEGIDKSSSLQKRASGANQNNNYHQQVYPTAYYGQYPSKSPAKLKGLRSAIPDAQ</sequence>